<dbReference type="OrthoDB" id="4709704at2"/>
<evidence type="ECO:0000256" key="3">
    <source>
        <dbReference type="ARBA" id="ARBA00023163"/>
    </source>
</evidence>
<keyword evidence="7" id="KW-1185">Reference proteome</keyword>
<evidence type="ECO:0000256" key="4">
    <source>
        <dbReference type="PROSITE-ProRule" id="PRU00335"/>
    </source>
</evidence>
<dbReference type="PRINTS" id="PR00455">
    <property type="entry name" value="HTHTETR"/>
</dbReference>
<protein>
    <submittedName>
        <fullName evidence="6">TetR family transcriptional regulator</fullName>
    </submittedName>
</protein>
<gene>
    <name evidence="6" type="ORF">EV652_102125</name>
</gene>
<dbReference type="InterPro" id="IPR036271">
    <property type="entry name" value="Tet_transcr_reg_TetR-rel_C_sf"/>
</dbReference>
<dbReference type="GO" id="GO:0000976">
    <property type="term" value="F:transcription cis-regulatory region binding"/>
    <property type="evidence" value="ECO:0007669"/>
    <property type="project" value="TreeGrafter"/>
</dbReference>
<dbReference type="GO" id="GO:0003700">
    <property type="term" value="F:DNA-binding transcription factor activity"/>
    <property type="evidence" value="ECO:0007669"/>
    <property type="project" value="TreeGrafter"/>
</dbReference>
<dbReference type="RefSeq" id="WP_132207882.1">
    <property type="nucleotide sequence ID" value="NZ_SLWN01000002.1"/>
</dbReference>
<dbReference type="Gene3D" id="1.10.357.10">
    <property type="entry name" value="Tetracycline Repressor, domain 2"/>
    <property type="match status" value="1"/>
</dbReference>
<keyword evidence="1" id="KW-0805">Transcription regulation</keyword>
<sequence>MPKLWDDTIDAHRHAVREATLDATAALVAERGLTGVTMSEIAKRTGMGRATLYKYFPDVETILVAWHERQVGNHLQQLVGIRDRTGRLEDVLEAYALICHAHPTAEPAASLHRAEHVARARQHLVDFLAELLTEADVRDDVPPKELAAYCVHALAAAGAVPSKAAVRRLVAVTLAGLRGQVDR</sequence>
<dbReference type="InterPro" id="IPR050109">
    <property type="entry name" value="HTH-type_TetR-like_transc_reg"/>
</dbReference>
<proteinExistence type="predicted"/>
<evidence type="ECO:0000256" key="2">
    <source>
        <dbReference type="ARBA" id="ARBA00023125"/>
    </source>
</evidence>
<dbReference type="SUPFAM" id="SSF46689">
    <property type="entry name" value="Homeodomain-like"/>
    <property type="match status" value="1"/>
</dbReference>
<dbReference type="AlphaFoldDB" id="A0A4V2S0U4"/>
<dbReference type="PANTHER" id="PTHR30055">
    <property type="entry name" value="HTH-TYPE TRANSCRIPTIONAL REGULATOR RUTR"/>
    <property type="match status" value="1"/>
</dbReference>
<feature type="DNA-binding region" description="H-T-H motif" evidence="4">
    <location>
        <begin position="37"/>
        <end position="56"/>
    </location>
</feature>
<dbReference type="InterPro" id="IPR001647">
    <property type="entry name" value="HTH_TetR"/>
</dbReference>
<evidence type="ECO:0000259" key="5">
    <source>
        <dbReference type="PROSITE" id="PS50977"/>
    </source>
</evidence>
<evidence type="ECO:0000313" key="6">
    <source>
        <dbReference type="EMBL" id="TCO34060.1"/>
    </source>
</evidence>
<name>A0A4V2S0U4_9ACTN</name>
<evidence type="ECO:0000313" key="7">
    <source>
        <dbReference type="Proteomes" id="UP000294508"/>
    </source>
</evidence>
<keyword evidence="2 4" id="KW-0238">DNA-binding</keyword>
<dbReference type="SUPFAM" id="SSF48498">
    <property type="entry name" value="Tetracyclin repressor-like, C-terminal domain"/>
    <property type="match status" value="1"/>
</dbReference>
<feature type="domain" description="HTH tetR-type" evidence="5">
    <location>
        <begin position="14"/>
        <end position="74"/>
    </location>
</feature>
<dbReference type="InterPro" id="IPR009057">
    <property type="entry name" value="Homeodomain-like_sf"/>
</dbReference>
<dbReference type="PANTHER" id="PTHR30055:SF234">
    <property type="entry name" value="HTH-TYPE TRANSCRIPTIONAL REGULATOR BETI"/>
    <property type="match status" value="1"/>
</dbReference>
<dbReference type="PROSITE" id="PS50977">
    <property type="entry name" value="HTH_TETR_2"/>
    <property type="match status" value="1"/>
</dbReference>
<organism evidence="6 7">
    <name type="scientific">Kribbella steppae</name>
    <dbReference type="NCBI Taxonomy" id="2512223"/>
    <lineage>
        <taxon>Bacteria</taxon>
        <taxon>Bacillati</taxon>
        <taxon>Actinomycetota</taxon>
        <taxon>Actinomycetes</taxon>
        <taxon>Propionibacteriales</taxon>
        <taxon>Kribbellaceae</taxon>
        <taxon>Kribbella</taxon>
    </lineage>
</organism>
<reference evidence="6 7" key="1">
    <citation type="journal article" date="2015" name="Stand. Genomic Sci.">
        <title>Genomic Encyclopedia of Bacterial and Archaeal Type Strains, Phase III: the genomes of soil and plant-associated and newly described type strains.</title>
        <authorList>
            <person name="Whitman W.B."/>
            <person name="Woyke T."/>
            <person name="Klenk H.P."/>
            <person name="Zhou Y."/>
            <person name="Lilburn T.G."/>
            <person name="Beck B.J."/>
            <person name="De Vos P."/>
            <person name="Vandamme P."/>
            <person name="Eisen J.A."/>
            <person name="Garrity G."/>
            <person name="Hugenholtz P."/>
            <person name="Kyrpides N.C."/>
        </authorList>
    </citation>
    <scope>NUCLEOTIDE SEQUENCE [LARGE SCALE GENOMIC DNA]</scope>
    <source>
        <strain evidence="6 7">VKM Ac-2572</strain>
    </source>
</reference>
<evidence type="ECO:0000256" key="1">
    <source>
        <dbReference type="ARBA" id="ARBA00023015"/>
    </source>
</evidence>
<dbReference type="EMBL" id="SLWN01000002">
    <property type="protein sequence ID" value="TCO34060.1"/>
    <property type="molecule type" value="Genomic_DNA"/>
</dbReference>
<comment type="caution">
    <text evidence="6">The sequence shown here is derived from an EMBL/GenBank/DDBJ whole genome shotgun (WGS) entry which is preliminary data.</text>
</comment>
<dbReference type="Pfam" id="PF00440">
    <property type="entry name" value="TetR_N"/>
    <property type="match status" value="1"/>
</dbReference>
<accession>A0A4V2S0U4</accession>
<dbReference type="Proteomes" id="UP000294508">
    <property type="component" value="Unassembled WGS sequence"/>
</dbReference>
<keyword evidence="3" id="KW-0804">Transcription</keyword>